<evidence type="ECO:0000256" key="1">
    <source>
        <dbReference type="SAM" id="MobiDB-lite"/>
    </source>
</evidence>
<gene>
    <name evidence="2" type="ORF">NCTC7295_01307</name>
</gene>
<organism evidence="2 3">
    <name type="scientific">Salmonella enterica subsp. arizonae</name>
    <dbReference type="NCBI Taxonomy" id="59203"/>
    <lineage>
        <taxon>Bacteria</taxon>
        <taxon>Pseudomonadati</taxon>
        <taxon>Pseudomonadota</taxon>
        <taxon>Gammaproteobacteria</taxon>
        <taxon>Enterobacterales</taxon>
        <taxon>Enterobacteriaceae</taxon>
        <taxon>Salmonella</taxon>
    </lineage>
</organism>
<evidence type="ECO:0000313" key="2">
    <source>
        <dbReference type="EMBL" id="SUG13716.1"/>
    </source>
</evidence>
<name>A0A379RYI7_SALER</name>
<proteinExistence type="predicted"/>
<feature type="region of interest" description="Disordered" evidence="1">
    <location>
        <begin position="41"/>
        <end position="74"/>
    </location>
</feature>
<dbReference type="AlphaFoldDB" id="A0A379RYI7"/>
<dbReference type="EMBL" id="UGWZ01000001">
    <property type="protein sequence ID" value="SUG13716.1"/>
    <property type="molecule type" value="Genomic_DNA"/>
</dbReference>
<sequence length="92" mass="10490">MTTMMINMIISVVVEMCSRGNSFKSLAYKLLQYAATKIGQRQKTRARDVKPQRPDDRASLHGNAPQQNNIDKPCHDREHGFIDISILNKLCM</sequence>
<feature type="compositionally biased region" description="Basic and acidic residues" evidence="1">
    <location>
        <begin position="45"/>
        <end position="59"/>
    </location>
</feature>
<dbReference type="Proteomes" id="UP000254124">
    <property type="component" value="Unassembled WGS sequence"/>
</dbReference>
<reference evidence="2 3" key="1">
    <citation type="submission" date="2018-06" db="EMBL/GenBank/DDBJ databases">
        <authorList>
            <consortium name="Pathogen Informatics"/>
            <person name="Doyle S."/>
        </authorList>
    </citation>
    <scope>NUCLEOTIDE SEQUENCE [LARGE SCALE GENOMIC DNA]</scope>
    <source>
        <strain evidence="2 3">NCTC7295</strain>
    </source>
</reference>
<evidence type="ECO:0000313" key="3">
    <source>
        <dbReference type="Proteomes" id="UP000254124"/>
    </source>
</evidence>
<protein>
    <submittedName>
        <fullName evidence="2">Uncharacterized protein</fullName>
    </submittedName>
</protein>
<accession>A0A379RYI7</accession>